<keyword evidence="3" id="KW-0378">Hydrolase</keyword>
<dbReference type="AlphaFoldDB" id="A0A5C4XX31"/>
<dbReference type="InterPro" id="IPR052036">
    <property type="entry name" value="Hydrolase/PRTase-associated"/>
</dbReference>
<comment type="caution">
    <text evidence="4">The sequence shown here is derived from an EMBL/GenBank/DDBJ whole genome shotgun (WGS) entry which is preliminary data.</text>
</comment>
<evidence type="ECO:0000313" key="5">
    <source>
        <dbReference type="Proteomes" id="UP000313988"/>
    </source>
</evidence>
<reference evidence="3 6" key="2">
    <citation type="submission" date="2020-08" db="EMBL/GenBank/DDBJ databases">
        <title>Genomic Encyclopedia of Type Strains, Phase IV (KMG-IV): sequencing the most valuable type-strain genomes for metagenomic binning, comparative biology and taxonomic classification.</title>
        <authorList>
            <person name="Goeker M."/>
        </authorList>
    </citation>
    <scope>NUCLEOTIDE SEQUENCE [LARGE SCALE GENOMIC DNA]</scope>
    <source>
        <strain evidence="3 6">DSM 12027</strain>
    </source>
</reference>
<evidence type="ECO:0000313" key="4">
    <source>
        <dbReference type="EMBL" id="TNM67234.1"/>
    </source>
</evidence>
<dbReference type="CDD" id="cd14728">
    <property type="entry name" value="Ere-like"/>
    <property type="match status" value="1"/>
</dbReference>
<feature type="chain" id="PRO_5023054001" evidence="1">
    <location>
        <begin position="27"/>
        <end position="585"/>
    </location>
</feature>
<keyword evidence="6" id="KW-1185">Reference proteome</keyword>
<dbReference type="OrthoDB" id="9810066at2"/>
<evidence type="ECO:0000313" key="6">
    <source>
        <dbReference type="Proteomes" id="UP000629870"/>
    </source>
</evidence>
<dbReference type="PANTHER" id="PTHR31299">
    <property type="entry name" value="ESTERASE, PUTATIVE (AFU_ORTHOLOGUE AFUA_1G05850)-RELATED"/>
    <property type="match status" value="1"/>
</dbReference>
<evidence type="ECO:0000256" key="1">
    <source>
        <dbReference type="SAM" id="SignalP"/>
    </source>
</evidence>
<accession>A0A5C4XX31</accession>
<dbReference type="GO" id="GO:0046677">
    <property type="term" value="P:response to antibiotic"/>
    <property type="evidence" value="ECO:0007669"/>
    <property type="project" value="InterPro"/>
</dbReference>
<organism evidence="4 5">
    <name type="scientific">Deinococcus radiopugnans ATCC 19172</name>
    <dbReference type="NCBI Taxonomy" id="585398"/>
    <lineage>
        <taxon>Bacteria</taxon>
        <taxon>Thermotogati</taxon>
        <taxon>Deinococcota</taxon>
        <taxon>Deinococci</taxon>
        <taxon>Deinococcales</taxon>
        <taxon>Deinococcaceae</taxon>
        <taxon>Deinococcus</taxon>
    </lineage>
</organism>
<dbReference type="InterPro" id="IPR032710">
    <property type="entry name" value="NTF2-like_dom_sf"/>
</dbReference>
<dbReference type="Proteomes" id="UP000629870">
    <property type="component" value="Unassembled WGS sequence"/>
</dbReference>
<dbReference type="Gene3D" id="3.40.1660.10">
    <property type="entry name" value="EreA-like (biosynthetic domain)"/>
    <property type="match status" value="1"/>
</dbReference>
<dbReference type="Gene3D" id="1.20.1440.30">
    <property type="entry name" value="Biosynthetic Protein domain"/>
    <property type="match status" value="1"/>
</dbReference>
<dbReference type="Gene3D" id="3.30.1870.10">
    <property type="entry name" value="EreA-like, domain 2"/>
    <property type="match status" value="1"/>
</dbReference>
<dbReference type="EMBL" id="JACHEW010000035">
    <property type="protein sequence ID" value="MBB6018618.1"/>
    <property type="molecule type" value="Genomic_DNA"/>
</dbReference>
<feature type="domain" description="DUF4440" evidence="2">
    <location>
        <begin position="36"/>
        <end position="145"/>
    </location>
</feature>
<dbReference type="GO" id="GO:0016787">
    <property type="term" value="F:hydrolase activity"/>
    <property type="evidence" value="ECO:0007669"/>
    <property type="project" value="UniProtKB-KW"/>
</dbReference>
<dbReference type="RefSeq" id="WP_139404737.1">
    <property type="nucleotide sequence ID" value="NZ_JACHEW010000035.1"/>
</dbReference>
<protein>
    <submittedName>
        <fullName evidence="4">DUF4440 domain-containing protein</fullName>
    </submittedName>
    <submittedName>
        <fullName evidence="3">Erythromycin esterase</fullName>
        <ecNumber evidence="3">3.1.1.-</ecNumber>
    </submittedName>
</protein>
<dbReference type="Gene3D" id="3.10.450.50">
    <property type="match status" value="1"/>
</dbReference>
<dbReference type="EMBL" id="VDMO01000033">
    <property type="protein sequence ID" value="TNM67234.1"/>
    <property type="molecule type" value="Genomic_DNA"/>
</dbReference>
<reference evidence="4 5" key="1">
    <citation type="submission" date="2019-06" db="EMBL/GenBank/DDBJ databases">
        <title>Genome sequence of Deinococcus radiopugnans ATCC 19172.</title>
        <authorList>
            <person name="Maclea K.S."/>
            <person name="Maynard C.R."/>
        </authorList>
    </citation>
    <scope>NUCLEOTIDE SEQUENCE [LARGE SCALE GENOMIC DNA]</scope>
    <source>
        <strain evidence="4 5">ATCC 19172</strain>
    </source>
</reference>
<sequence length="585" mass="62717">MTLLRTPRPLLRCLALAALTSQLAVAQSATLPADLQARYDTLRQAYLTGDLQTLRSLYAPDAALLDVTNQALTLEAVLAASNPEAMKVSKLDIRVQDVSLDGEEATVVNRQDMDATVFAGGLSQAFQATALAEDTWRKVSGQWLITASRVLESETRVAGQVIRQVAPPLLTDAQLAERRAALLTVARPIRSVAAGAQDGDFAWLAELARGARLIGAGEGSHGTAEHFQLKDRLFRKLVRNHGFTVFAIEADFDDGYEVDRFVRGEGPNDPDAATRAFDFWTWQTQEVRDLLSWMRGYNATRGEKPELRVVGIDMQDPFGSLTLLGRLAPQNDRVRAALAPLLALPAPTWFTLNERPAAQQAEIRAQITALQQAVAALPQDTPDRAVLLHLAETVRQGATMLAVPSSDSGRTNLIRDAAMFGNTRTALDTLFPGQKAMLWAHNFHIAKVPAQGQPYVNLGQHLARALGEGYRTVGFSFGDGELRAVSGDPAQQLGGPLILSAAPAPRDSLDALVAGDAPAAYLNVAQALQSSLLRGWLAQPVRVAGVGALYTPGQPTGANVVLSQAFDGLILVPHGTAARPLSGKP</sequence>
<evidence type="ECO:0000259" key="2">
    <source>
        <dbReference type="Pfam" id="PF14534"/>
    </source>
</evidence>
<dbReference type="EC" id="3.1.1.-" evidence="3"/>
<dbReference type="Pfam" id="PF05139">
    <property type="entry name" value="Erythro_esteras"/>
    <property type="match status" value="1"/>
</dbReference>
<dbReference type="PANTHER" id="PTHR31299:SF0">
    <property type="entry name" value="ESTERASE, PUTATIVE (AFU_ORTHOLOGUE AFUA_1G05850)-RELATED"/>
    <property type="match status" value="1"/>
</dbReference>
<name>A0A5C4XX31_9DEIO</name>
<feature type="signal peptide" evidence="1">
    <location>
        <begin position="1"/>
        <end position="26"/>
    </location>
</feature>
<proteinExistence type="predicted"/>
<dbReference type="InterPro" id="IPR027843">
    <property type="entry name" value="DUF4440"/>
</dbReference>
<dbReference type="SUPFAM" id="SSF159501">
    <property type="entry name" value="EreA/ChaN-like"/>
    <property type="match status" value="1"/>
</dbReference>
<evidence type="ECO:0000313" key="3">
    <source>
        <dbReference type="EMBL" id="MBB6018618.1"/>
    </source>
</evidence>
<dbReference type="Proteomes" id="UP000313988">
    <property type="component" value="Unassembled WGS sequence"/>
</dbReference>
<dbReference type="InterPro" id="IPR007815">
    <property type="entry name" value="Emycin_Estase"/>
</dbReference>
<dbReference type="SUPFAM" id="SSF54427">
    <property type="entry name" value="NTF2-like"/>
    <property type="match status" value="1"/>
</dbReference>
<keyword evidence="1" id="KW-0732">Signal</keyword>
<gene>
    <name evidence="4" type="ORF">FHR04_18775</name>
    <name evidence="3" type="ORF">HNQ04_003899</name>
</gene>
<dbReference type="Pfam" id="PF14534">
    <property type="entry name" value="DUF4440"/>
    <property type="match status" value="1"/>
</dbReference>